<accession>A0ABT9ZFM2</accession>
<evidence type="ECO:0000313" key="2">
    <source>
        <dbReference type="Proteomes" id="UP001234495"/>
    </source>
</evidence>
<name>A0ABT9ZFM2_9BACI</name>
<proteinExistence type="predicted"/>
<dbReference type="Proteomes" id="UP001234495">
    <property type="component" value="Unassembled WGS sequence"/>
</dbReference>
<reference evidence="1 2" key="1">
    <citation type="submission" date="2023-07" db="EMBL/GenBank/DDBJ databases">
        <title>Genomic Encyclopedia of Type Strains, Phase IV (KMG-IV): sequencing the most valuable type-strain genomes for metagenomic binning, comparative biology and taxonomic classification.</title>
        <authorList>
            <person name="Goeker M."/>
        </authorList>
    </citation>
    <scope>NUCLEOTIDE SEQUENCE [LARGE SCALE GENOMIC DNA]</scope>
    <source>
        <strain evidence="1 2">DSM 29005</strain>
    </source>
</reference>
<keyword evidence="2" id="KW-1185">Reference proteome</keyword>
<evidence type="ECO:0000313" key="1">
    <source>
        <dbReference type="EMBL" id="MDQ0231088.1"/>
    </source>
</evidence>
<comment type="caution">
    <text evidence="1">The sequence shown here is derived from an EMBL/GenBank/DDBJ whole genome shotgun (WGS) entry which is preliminary data.</text>
</comment>
<protein>
    <submittedName>
        <fullName evidence="1">Uncharacterized protein</fullName>
    </submittedName>
</protein>
<gene>
    <name evidence="1" type="ORF">J2S19_002350</name>
</gene>
<dbReference type="EMBL" id="JAUSUD010000010">
    <property type="protein sequence ID" value="MDQ0231088.1"/>
    <property type="molecule type" value="Genomic_DNA"/>
</dbReference>
<organism evidence="1 2">
    <name type="scientific">Metabacillus malikii</name>
    <dbReference type="NCBI Taxonomy" id="1504265"/>
    <lineage>
        <taxon>Bacteria</taxon>
        <taxon>Bacillati</taxon>
        <taxon>Bacillota</taxon>
        <taxon>Bacilli</taxon>
        <taxon>Bacillales</taxon>
        <taxon>Bacillaceae</taxon>
        <taxon>Metabacillus</taxon>
    </lineage>
</organism>
<sequence length="41" mass="4990">MVFIIAMKDISYHTVFYFGLHHRDEGHFLSHTFLFWSSSRK</sequence>